<dbReference type="Gene3D" id="1.20.120.450">
    <property type="entry name" value="dinb family like domain"/>
    <property type="match status" value="1"/>
</dbReference>
<comment type="caution">
    <text evidence="2">The sequence shown here is derived from an EMBL/GenBank/DDBJ whole genome shotgun (WGS) entry which is preliminary data.</text>
</comment>
<dbReference type="Pfam" id="PF12867">
    <property type="entry name" value="DinB_2"/>
    <property type="match status" value="1"/>
</dbReference>
<name>A0ABT8EU37_9ACTN</name>
<organism evidence="2 3">
    <name type="scientific">Nocardioides abyssi</name>
    <dbReference type="NCBI Taxonomy" id="3058370"/>
    <lineage>
        <taxon>Bacteria</taxon>
        <taxon>Bacillati</taxon>
        <taxon>Actinomycetota</taxon>
        <taxon>Actinomycetes</taxon>
        <taxon>Propionibacteriales</taxon>
        <taxon>Nocardioidaceae</taxon>
        <taxon>Nocardioides</taxon>
    </lineage>
</organism>
<accession>A0ABT8EU37</accession>
<evidence type="ECO:0000259" key="1">
    <source>
        <dbReference type="Pfam" id="PF12867"/>
    </source>
</evidence>
<dbReference type="InterPro" id="IPR034660">
    <property type="entry name" value="DinB/YfiT-like"/>
</dbReference>
<protein>
    <submittedName>
        <fullName evidence="2">DinB family protein</fullName>
    </submittedName>
</protein>
<dbReference type="EMBL" id="JAUHJR010000003">
    <property type="protein sequence ID" value="MDN4161663.1"/>
    <property type="molecule type" value="Genomic_DNA"/>
</dbReference>
<dbReference type="Proteomes" id="UP001168537">
    <property type="component" value="Unassembled WGS sequence"/>
</dbReference>
<keyword evidence="3" id="KW-1185">Reference proteome</keyword>
<feature type="domain" description="DinB-like" evidence="1">
    <location>
        <begin position="43"/>
        <end position="173"/>
    </location>
</feature>
<dbReference type="RefSeq" id="WP_300960562.1">
    <property type="nucleotide sequence ID" value="NZ_JAUHJR010000003.1"/>
</dbReference>
<gene>
    <name evidence="2" type="ORF">QWY29_09910</name>
</gene>
<reference evidence="2" key="1">
    <citation type="submission" date="2023-06" db="EMBL/GenBank/DDBJ databases">
        <title>Draft genome sequence of Nocardioides sp. SOB72.</title>
        <authorList>
            <person name="Zhang G."/>
        </authorList>
    </citation>
    <scope>NUCLEOTIDE SEQUENCE</scope>
    <source>
        <strain evidence="2">SOB72</strain>
    </source>
</reference>
<evidence type="ECO:0000313" key="2">
    <source>
        <dbReference type="EMBL" id="MDN4161663.1"/>
    </source>
</evidence>
<proteinExistence type="predicted"/>
<sequence>MTTPAPEAPEPDTKDWTWVLERPCPECGYDAASVDRERLGTLVREDAAAWAEVLARPRATERPHPGTWSPTEYACHVRDVHSVFAERVALVLAEDGPTFANWDQDATAVEDRYDRQRPEVVLPQLTEAAEQVAAAYDAVPDDAWQRPGLRSNGSAFTLDTLARYHLHDVVHHRWDVRLAGR</sequence>
<evidence type="ECO:0000313" key="3">
    <source>
        <dbReference type="Proteomes" id="UP001168537"/>
    </source>
</evidence>
<dbReference type="SUPFAM" id="SSF109854">
    <property type="entry name" value="DinB/YfiT-like putative metalloenzymes"/>
    <property type="match status" value="1"/>
</dbReference>
<dbReference type="InterPro" id="IPR024775">
    <property type="entry name" value="DinB-like"/>
</dbReference>